<feature type="signal peptide" evidence="1">
    <location>
        <begin position="1"/>
        <end position="19"/>
    </location>
</feature>
<evidence type="ECO:0000313" key="3">
    <source>
        <dbReference type="Proteomes" id="UP001165384"/>
    </source>
</evidence>
<evidence type="ECO:0000313" key="2">
    <source>
        <dbReference type="EMBL" id="MCG2575863.1"/>
    </source>
</evidence>
<protein>
    <submittedName>
        <fullName evidence="2">Uncharacterized protein</fullName>
    </submittedName>
</protein>
<reference evidence="2" key="1">
    <citation type="submission" date="2022-01" db="EMBL/GenBank/DDBJ databases">
        <authorList>
            <person name="Jo J.-H."/>
            <person name="Im W.-T."/>
        </authorList>
    </citation>
    <scope>NUCLEOTIDE SEQUENCE</scope>
    <source>
        <strain evidence="2">XY25</strain>
    </source>
</reference>
<accession>A0ABS9JY82</accession>
<name>A0ABS9JY82_9RHOO</name>
<feature type="chain" id="PRO_5045877227" evidence="1">
    <location>
        <begin position="20"/>
        <end position="118"/>
    </location>
</feature>
<dbReference type="Proteomes" id="UP001165384">
    <property type="component" value="Unassembled WGS sequence"/>
</dbReference>
<gene>
    <name evidence="2" type="ORF">LZ012_02505</name>
</gene>
<dbReference type="RefSeq" id="WP_275707223.1">
    <property type="nucleotide sequence ID" value="NZ_JAKLTN010000001.1"/>
</dbReference>
<dbReference type="EMBL" id="JAKLTN010000001">
    <property type="protein sequence ID" value="MCG2575863.1"/>
    <property type="molecule type" value="Genomic_DNA"/>
</dbReference>
<keyword evidence="1" id="KW-0732">Signal</keyword>
<organism evidence="2 3">
    <name type="scientific">Dechloromonas hankyongensis</name>
    <dbReference type="NCBI Taxonomy" id="2908002"/>
    <lineage>
        <taxon>Bacteria</taxon>
        <taxon>Pseudomonadati</taxon>
        <taxon>Pseudomonadota</taxon>
        <taxon>Betaproteobacteria</taxon>
        <taxon>Rhodocyclales</taxon>
        <taxon>Azonexaceae</taxon>
        <taxon>Dechloromonas</taxon>
    </lineage>
</organism>
<proteinExistence type="predicted"/>
<keyword evidence="3" id="KW-1185">Reference proteome</keyword>
<sequence>MNHRLLFLGLMFFSTVAAASSIQEYELLEKKAMAGDYQAQRNVAYWLTGGYNNAPPLNPILGCAWRLVILKSGSPSVDSSDISNKQLYCDKRLDADSSQAAEIQAATLLKQIKKTAKR</sequence>
<comment type="caution">
    <text evidence="2">The sequence shown here is derived from an EMBL/GenBank/DDBJ whole genome shotgun (WGS) entry which is preliminary data.</text>
</comment>
<evidence type="ECO:0000256" key="1">
    <source>
        <dbReference type="SAM" id="SignalP"/>
    </source>
</evidence>